<dbReference type="AlphaFoldDB" id="A0A6G1CY55"/>
<evidence type="ECO:0000313" key="1">
    <source>
        <dbReference type="EMBL" id="KAF0905041.1"/>
    </source>
</evidence>
<sequence>MAMADGEAPARAVGQMGEDVWERKRYRVSGVDVNDGLLPRVEVKSPRPVNVWFHDTSAASREP</sequence>
<dbReference type="Proteomes" id="UP000479710">
    <property type="component" value="Unassembled WGS sequence"/>
</dbReference>
<keyword evidence="2" id="KW-1185">Reference proteome</keyword>
<evidence type="ECO:0000313" key="2">
    <source>
        <dbReference type="Proteomes" id="UP000479710"/>
    </source>
</evidence>
<reference evidence="1 2" key="1">
    <citation type="submission" date="2019-11" db="EMBL/GenBank/DDBJ databases">
        <title>Whole genome sequence of Oryza granulata.</title>
        <authorList>
            <person name="Li W."/>
        </authorList>
    </citation>
    <scope>NUCLEOTIDE SEQUENCE [LARGE SCALE GENOMIC DNA]</scope>
    <source>
        <strain evidence="2">cv. Menghai</strain>
        <tissue evidence="1">Leaf</tissue>
    </source>
</reference>
<proteinExistence type="predicted"/>
<name>A0A6G1CY55_9ORYZ</name>
<dbReference type="EMBL" id="SPHZ02000007">
    <property type="protein sequence ID" value="KAF0905041.1"/>
    <property type="molecule type" value="Genomic_DNA"/>
</dbReference>
<accession>A0A6G1CY55</accession>
<comment type="caution">
    <text evidence="1">The sequence shown here is derived from an EMBL/GenBank/DDBJ whole genome shotgun (WGS) entry which is preliminary data.</text>
</comment>
<protein>
    <submittedName>
        <fullName evidence="1">Uncharacterized protein</fullName>
    </submittedName>
</protein>
<organism evidence="1 2">
    <name type="scientific">Oryza meyeriana var. granulata</name>
    <dbReference type="NCBI Taxonomy" id="110450"/>
    <lineage>
        <taxon>Eukaryota</taxon>
        <taxon>Viridiplantae</taxon>
        <taxon>Streptophyta</taxon>
        <taxon>Embryophyta</taxon>
        <taxon>Tracheophyta</taxon>
        <taxon>Spermatophyta</taxon>
        <taxon>Magnoliopsida</taxon>
        <taxon>Liliopsida</taxon>
        <taxon>Poales</taxon>
        <taxon>Poaceae</taxon>
        <taxon>BOP clade</taxon>
        <taxon>Oryzoideae</taxon>
        <taxon>Oryzeae</taxon>
        <taxon>Oryzinae</taxon>
        <taxon>Oryza</taxon>
        <taxon>Oryza meyeriana</taxon>
    </lineage>
</organism>
<gene>
    <name evidence="1" type="ORF">E2562_000851</name>
</gene>